<dbReference type="AlphaFoldDB" id="A6TRG3"/>
<accession>A6TRG3</accession>
<keyword evidence="3" id="KW-0274">FAD</keyword>
<evidence type="ECO:0000256" key="2">
    <source>
        <dbReference type="ARBA" id="ARBA00022630"/>
    </source>
</evidence>
<dbReference type="SUPFAM" id="SSF51905">
    <property type="entry name" value="FAD/NAD(P)-binding domain"/>
    <property type="match status" value="1"/>
</dbReference>
<dbReference type="InterPro" id="IPR055178">
    <property type="entry name" value="RsdA/BaiN/AoA(So)-like_dom"/>
</dbReference>
<dbReference type="InterPro" id="IPR057661">
    <property type="entry name" value="RsdA/BaiN/AoA(So)_Rossmann"/>
</dbReference>
<protein>
    <submittedName>
        <fullName evidence="6">HI0933 family protein</fullName>
    </submittedName>
</protein>
<dbReference type="PANTHER" id="PTHR42887">
    <property type="entry name" value="OS12G0638800 PROTEIN"/>
    <property type="match status" value="1"/>
</dbReference>
<gene>
    <name evidence="6" type="ordered locus">Amet_2629</name>
</gene>
<dbReference type="STRING" id="293826.Amet_2629"/>
<dbReference type="InterPro" id="IPR004792">
    <property type="entry name" value="BaiN-like"/>
</dbReference>
<dbReference type="Gene3D" id="1.10.8.260">
    <property type="entry name" value="HI0933 insert domain-like"/>
    <property type="match status" value="1"/>
</dbReference>
<dbReference type="Pfam" id="PF22780">
    <property type="entry name" value="HI0933_like_1st"/>
    <property type="match status" value="1"/>
</dbReference>
<name>A6TRG3_ALKMQ</name>
<dbReference type="SUPFAM" id="SSF160996">
    <property type="entry name" value="HI0933 insert domain-like"/>
    <property type="match status" value="1"/>
</dbReference>
<evidence type="ECO:0000259" key="5">
    <source>
        <dbReference type="Pfam" id="PF22780"/>
    </source>
</evidence>
<dbReference type="PRINTS" id="PR00411">
    <property type="entry name" value="PNDRDTASEI"/>
</dbReference>
<dbReference type="RefSeq" id="WP_012063755.1">
    <property type="nucleotide sequence ID" value="NC_009633.1"/>
</dbReference>
<organism evidence="6 7">
    <name type="scientific">Alkaliphilus metalliredigens (strain QYMF)</name>
    <dbReference type="NCBI Taxonomy" id="293826"/>
    <lineage>
        <taxon>Bacteria</taxon>
        <taxon>Bacillati</taxon>
        <taxon>Bacillota</taxon>
        <taxon>Clostridia</taxon>
        <taxon>Peptostreptococcales</taxon>
        <taxon>Natronincolaceae</taxon>
        <taxon>Alkaliphilus</taxon>
    </lineage>
</organism>
<dbReference type="Gene3D" id="2.40.30.10">
    <property type="entry name" value="Translation factors"/>
    <property type="match status" value="1"/>
</dbReference>
<dbReference type="eggNOG" id="COG2081">
    <property type="taxonomic scope" value="Bacteria"/>
</dbReference>
<dbReference type="Proteomes" id="UP000001572">
    <property type="component" value="Chromosome"/>
</dbReference>
<dbReference type="KEGG" id="amt:Amet_2629"/>
<sequence>MNNSVVVIGGGPAGMMAALMAAQKGKSVILLEKNMQVGKKLAITGGGRCNVTNYCDPSDIIVNTMVNGKFLYKAINTFTPYDLIDFLCSHDVETKIEKDNKVFPQSNRSADVISLFENLLKKHNVKIRYNATVKSILTSNGKVLGVQLNNNESIYTQKVILSTGGMSYPHTGSTGDGFKLAKQIGHRIIKLRPSLVSLELNESWVKTLMGISLEDVIVSYEVEGKKRISLRDSILFTHYGCSGPVILKLSAYIARYLQEGTSPMSVDFLPNMTEHVLLEKLLSRNVKGHSKTIRGFLQSLLPKNFVLGLLKTLQINEDILLSQLSKVDRNIIIQSLKGMIFTIKQMRSINEAIITSGGIDIKEVDPSTMESKLLKGLYFAGEILDVDALTGGFNLQIAFSTGFLAGSST</sequence>
<reference evidence="7" key="1">
    <citation type="journal article" date="2016" name="Genome Announc.">
        <title>Complete genome sequence of Alkaliphilus metalliredigens strain QYMF, an alkaliphilic and metal-reducing bacterium isolated from borax-contaminated leachate ponds.</title>
        <authorList>
            <person name="Hwang C."/>
            <person name="Copeland A."/>
            <person name="Lucas S."/>
            <person name="Lapidus A."/>
            <person name="Barry K."/>
            <person name="Detter J.C."/>
            <person name="Glavina Del Rio T."/>
            <person name="Hammon N."/>
            <person name="Israni S."/>
            <person name="Dalin E."/>
            <person name="Tice H."/>
            <person name="Pitluck S."/>
            <person name="Chertkov O."/>
            <person name="Brettin T."/>
            <person name="Bruce D."/>
            <person name="Han C."/>
            <person name="Schmutz J."/>
            <person name="Larimer F."/>
            <person name="Land M.L."/>
            <person name="Hauser L."/>
            <person name="Kyrpides N."/>
            <person name="Mikhailova N."/>
            <person name="Ye Q."/>
            <person name="Zhou J."/>
            <person name="Richardson P."/>
            <person name="Fields M.W."/>
        </authorList>
    </citation>
    <scope>NUCLEOTIDE SEQUENCE [LARGE SCALE GENOMIC DNA]</scope>
    <source>
        <strain evidence="7">QYMF</strain>
    </source>
</reference>
<evidence type="ECO:0000256" key="1">
    <source>
        <dbReference type="ARBA" id="ARBA00001974"/>
    </source>
</evidence>
<dbReference type="InterPro" id="IPR023166">
    <property type="entry name" value="BaiN-like_dom_sf"/>
</dbReference>
<feature type="domain" description="RsdA/BaiN/AoA(So)-like insert" evidence="5">
    <location>
        <begin position="192"/>
        <end position="354"/>
    </location>
</feature>
<evidence type="ECO:0000313" key="7">
    <source>
        <dbReference type="Proteomes" id="UP000001572"/>
    </source>
</evidence>
<evidence type="ECO:0000259" key="4">
    <source>
        <dbReference type="Pfam" id="PF03486"/>
    </source>
</evidence>
<dbReference type="Gene3D" id="3.50.50.60">
    <property type="entry name" value="FAD/NAD(P)-binding domain"/>
    <property type="match status" value="1"/>
</dbReference>
<dbReference type="HOGENOM" id="CLU_025174_3_1_9"/>
<keyword evidence="2" id="KW-0285">Flavoprotein</keyword>
<dbReference type="OrthoDB" id="9773233at2"/>
<comment type="cofactor">
    <cofactor evidence="1">
        <name>FAD</name>
        <dbReference type="ChEBI" id="CHEBI:57692"/>
    </cofactor>
</comment>
<dbReference type="InterPro" id="IPR036188">
    <property type="entry name" value="FAD/NAD-bd_sf"/>
</dbReference>
<feature type="domain" description="RsdA/BaiN/AoA(So)-like Rossmann fold-like" evidence="4">
    <location>
        <begin position="4"/>
        <end position="407"/>
    </location>
</feature>
<dbReference type="EMBL" id="CP000724">
    <property type="protein sequence ID" value="ABR48781.1"/>
    <property type="molecule type" value="Genomic_DNA"/>
</dbReference>
<dbReference type="PANTHER" id="PTHR42887:SF2">
    <property type="entry name" value="OS12G0638800 PROTEIN"/>
    <property type="match status" value="1"/>
</dbReference>
<evidence type="ECO:0000256" key="3">
    <source>
        <dbReference type="ARBA" id="ARBA00022827"/>
    </source>
</evidence>
<dbReference type="Pfam" id="PF03486">
    <property type="entry name" value="HI0933_like"/>
    <property type="match status" value="1"/>
</dbReference>
<dbReference type="NCBIfam" id="TIGR00275">
    <property type="entry name" value="aminoacetone oxidase family FAD-binding enzyme"/>
    <property type="match status" value="1"/>
</dbReference>
<evidence type="ECO:0000313" key="6">
    <source>
        <dbReference type="EMBL" id="ABR48781.1"/>
    </source>
</evidence>
<keyword evidence="7" id="KW-1185">Reference proteome</keyword>
<proteinExistence type="predicted"/>